<reference evidence="2 3" key="1">
    <citation type="submission" date="2021-08" db="EMBL/GenBank/DDBJ databases">
        <title>Comparative Genomics Analysis of the Genus Qipengyuania Reveals Extensive Genetic Diversity and Metabolic Versatility, Including the Description of Fifteen Novel Species.</title>
        <authorList>
            <person name="Liu Y."/>
        </authorList>
    </citation>
    <scope>NUCLEOTIDE SEQUENCE [LARGE SCALE GENOMIC DNA]</scope>
    <source>
        <strain evidence="2 3">GH25</strain>
    </source>
</reference>
<organism evidence="2 3">
    <name type="scientific">Qipengyuania pacifica</name>
    <dbReference type="NCBI Taxonomy" id="2860199"/>
    <lineage>
        <taxon>Bacteria</taxon>
        <taxon>Pseudomonadati</taxon>
        <taxon>Pseudomonadota</taxon>
        <taxon>Alphaproteobacteria</taxon>
        <taxon>Sphingomonadales</taxon>
        <taxon>Erythrobacteraceae</taxon>
        <taxon>Qipengyuania</taxon>
    </lineage>
</organism>
<comment type="caution">
    <text evidence="2">The sequence shown here is derived from an EMBL/GenBank/DDBJ whole genome shotgun (WGS) entry which is preliminary data.</text>
</comment>
<dbReference type="EMBL" id="JAIGNQ010000001">
    <property type="protein sequence ID" value="MBX7486987.1"/>
    <property type="molecule type" value="Genomic_DNA"/>
</dbReference>
<dbReference type="InterPro" id="IPR051551">
    <property type="entry name" value="Autotransporter_adhesion"/>
</dbReference>
<dbReference type="PANTHER" id="PTHR35037">
    <property type="entry name" value="C-TERMINAL REGION OF AIDA-LIKE PROTEIN"/>
    <property type="match status" value="1"/>
</dbReference>
<dbReference type="RefSeq" id="WP_221596316.1">
    <property type="nucleotide sequence ID" value="NZ_JAIGNQ010000001.1"/>
</dbReference>
<dbReference type="InterPro" id="IPR036709">
    <property type="entry name" value="Autotransporte_beta_dom_sf"/>
</dbReference>
<dbReference type="PROSITE" id="PS51208">
    <property type="entry name" value="AUTOTRANSPORTER"/>
    <property type="match status" value="1"/>
</dbReference>
<dbReference type="SUPFAM" id="SSF103515">
    <property type="entry name" value="Autotransporter"/>
    <property type="match status" value="1"/>
</dbReference>
<evidence type="ECO:0000313" key="3">
    <source>
        <dbReference type="Proteomes" id="UP000776651"/>
    </source>
</evidence>
<dbReference type="PANTHER" id="PTHR35037:SF3">
    <property type="entry name" value="C-TERMINAL REGION OF AIDA-LIKE PROTEIN"/>
    <property type="match status" value="1"/>
</dbReference>
<gene>
    <name evidence="2" type="ORF">K3177_00515</name>
</gene>
<dbReference type="Proteomes" id="UP000776651">
    <property type="component" value="Unassembled WGS sequence"/>
</dbReference>
<dbReference type="Pfam" id="PF03797">
    <property type="entry name" value="Autotransporter"/>
    <property type="match status" value="1"/>
</dbReference>
<name>A0ABS7JAC6_9SPHN</name>
<evidence type="ECO:0000313" key="2">
    <source>
        <dbReference type="EMBL" id="MBX7486987.1"/>
    </source>
</evidence>
<proteinExistence type="predicted"/>
<dbReference type="InterPro" id="IPR006315">
    <property type="entry name" value="OM_autotransptr_brl_dom"/>
</dbReference>
<protein>
    <submittedName>
        <fullName evidence="2">Autotransporter outer membrane beta-barrel domain-containing protein</fullName>
    </submittedName>
</protein>
<feature type="domain" description="Autotransporter" evidence="1">
    <location>
        <begin position="42"/>
        <end position="324"/>
    </location>
</feature>
<dbReference type="Gene3D" id="2.40.128.130">
    <property type="entry name" value="Autotransporter beta-domain"/>
    <property type="match status" value="1"/>
</dbReference>
<evidence type="ECO:0000259" key="1">
    <source>
        <dbReference type="PROSITE" id="PS51208"/>
    </source>
</evidence>
<dbReference type="NCBIfam" id="TIGR01414">
    <property type="entry name" value="autotrans_barl"/>
    <property type="match status" value="1"/>
</dbReference>
<keyword evidence="3" id="KW-1185">Reference proteome</keyword>
<sequence>MPAGPLYQPGVPIYETYASVLQSLNRVSTLEERVGDRSWMNGEGRADGLWGRTTGRYGTYDPVRSTGGATFDTTTWEAEIGVDFSVSESENGALVGSVTGRYVDADSDVQSVYGNGDIDVDGFGVGAALTWYGNEGTYVDLQARSTIYDADLASALIDEPLKDGSTGLGYAFSMEAGKKLGLGGPWSLSPQAQFNYSRIEYSAFADPFGADVSYDGKAAMIDRLGLGIDYDSASEAADPAKDRLHLFGIVNVYHNFRDSQRTLVSGTRLTQELGRTWAGVGLGGTYNIDGGRVAIFGQINANTGLDEFGDSYELDGRVGMRVKF</sequence>
<dbReference type="SMART" id="SM00869">
    <property type="entry name" value="Autotransporter"/>
    <property type="match status" value="1"/>
</dbReference>
<dbReference type="InterPro" id="IPR005546">
    <property type="entry name" value="Autotransporte_beta"/>
</dbReference>
<accession>A0ABS7JAC6</accession>